<dbReference type="CDD" id="cd06170">
    <property type="entry name" value="LuxR_C_like"/>
    <property type="match status" value="1"/>
</dbReference>
<evidence type="ECO:0000256" key="6">
    <source>
        <dbReference type="PROSITE-ProRule" id="PRU00169"/>
    </source>
</evidence>
<dbReference type="InterPro" id="IPR036388">
    <property type="entry name" value="WH-like_DNA-bd_sf"/>
</dbReference>
<keyword evidence="4 10" id="KW-0238">DNA-binding</keyword>
<dbReference type="SUPFAM" id="SSF46894">
    <property type="entry name" value="C-terminal effector domain of the bipartite response regulators"/>
    <property type="match status" value="1"/>
</dbReference>
<dbReference type="RefSeq" id="WP_104272097.1">
    <property type="nucleotide sequence ID" value="NZ_PSSW01000014.1"/>
</dbReference>
<keyword evidence="3" id="KW-0805">Transcription regulation</keyword>
<keyword evidence="7" id="KW-0175">Coiled coil</keyword>
<evidence type="ECO:0000256" key="7">
    <source>
        <dbReference type="SAM" id="Coils"/>
    </source>
</evidence>
<organism evidence="10 11">
    <name type="scientific">Marinobacter flavimaris</name>
    <dbReference type="NCBI Taxonomy" id="262076"/>
    <lineage>
        <taxon>Bacteria</taxon>
        <taxon>Pseudomonadati</taxon>
        <taxon>Pseudomonadota</taxon>
        <taxon>Gammaproteobacteria</taxon>
        <taxon>Pseudomonadales</taxon>
        <taxon>Marinobacteraceae</taxon>
        <taxon>Marinobacter</taxon>
    </lineage>
</organism>
<dbReference type="EMBL" id="QRDH01000013">
    <property type="protein sequence ID" value="RDU39263.1"/>
    <property type="molecule type" value="Genomic_DNA"/>
</dbReference>
<keyword evidence="11" id="KW-1185">Reference proteome</keyword>
<dbReference type="PROSITE" id="PS50110">
    <property type="entry name" value="RESPONSE_REGULATORY"/>
    <property type="match status" value="1"/>
</dbReference>
<dbReference type="PANTHER" id="PTHR44688:SF16">
    <property type="entry name" value="DNA-BINDING TRANSCRIPTIONAL ACTIVATOR DEVR_DOSR"/>
    <property type="match status" value="1"/>
</dbReference>
<evidence type="ECO:0000259" key="9">
    <source>
        <dbReference type="PROSITE" id="PS50110"/>
    </source>
</evidence>
<comment type="caution">
    <text evidence="10">The sequence shown here is derived from an EMBL/GenBank/DDBJ whole genome shotgun (WGS) entry which is preliminary data.</text>
</comment>
<dbReference type="InterPro" id="IPR016032">
    <property type="entry name" value="Sig_transdc_resp-reg_C-effctor"/>
</dbReference>
<dbReference type="PRINTS" id="PR00038">
    <property type="entry name" value="HTHLUXR"/>
</dbReference>
<evidence type="ECO:0000256" key="4">
    <source>
        <dbReference type="ARBA" id="ARBA00023125"/>
    </source>
</evidence>
<keyword evidence="1 6" id="KW-0597">Phosphoprotein</keyword>
<name>A0A3D8GXW1_9GAMM</name>
<accession>A0A3D8GXW1</accession>
<sequence length="204" mass="22907">MGKTQTVYVVDDDLSMREAISSLLRSHGFNVVPCESAKAFLDSLVLERPCCLVLDVSMPEMTGVELQEHLIGIDELVPIVFVTAHGDIPMSVKAIKAGAIEFLQKPVNQDHLLEAVHQGLRQDARKHEELSQLASLKERVNLLTRREKEILKEAVKGRLNKQIAADLGVAEVTIKVHRHNMMQKLDVRSLAELVRIAERYPDLF</sequence>
<feature type="domain" description="HTH luxR-type" evidence="8">
    <location>
        <begin position="136"/>
        <end position="201"/>
    </location>
</feature>
<dbReference type="PROSITE" id="PS50043">
    <property type="entry name" value="HTH_LUXR_2"/>
    <property type="match status" value="1"/>
</dbReference>
<dbReference type="Pfam" id="PF00196">
    <property type="entry name" value="GerE"/>
    <property type="match status" value="1"/>
</dbReference>
<evidence type="ECO:0000256" key="5">
    <source>
        <dbReference type="ARBA" id="ARBA00023163"/>
    </source>
</evidence>
<dbReference type="GO" id="GO:0000160">
    <property type="term" value="P:phosphorelay signal transduction system"/>
    <property type="evidence" value="ECO:0007669"/>
    <property type="project" value="UniProtKB-KW"/>
</dbReference>
<dbReference type="CDD" id="cd17537">
    <property type="entry name" value="REC_FixJ"/>
    <property type="match status" value="1"/>
</dbReference>
<dbReference type="SMART" id="SM00448">
    <property type="entry name" value="REC"/>
    <property type="match status" value="1"/>
</dbReference>
<dbReference type="PROSITE" id="PS00622">
    <property type="entry name" value="HTH_LUXR_1"/>
    <property type="match status" value="1"/>
</dbReference>
<keyword evidence="2" id="KW-0902">Two-component regulatory system</keyword>
<dbReference type="SUPFAM" id="SSF52172">
    <property type="entry name" value="CheY-like"/>
    <property type="match status" value="1"/>
</dbReference>
<dbReference type="GO" id="GO:0006355">
    <property type="term" value="P:regulation of DNA-templated transcription"/>
    <property type="evidence" value="ECO:0007669"/>
    <property type="project" value="InterPro"/>
</dbReference>
<evidence type="ECO:0000313" key="11">
    <source>
        <dbReference type="Proteomes" id="UP000256431"/>
    </source>
</evidence>
<dbReference type="SMART" id="SM00421">
    <property type="entry name" value="HTH_LUXR"/>
    <property type="match status" value="1"/>
</dbReference>
<dbReference type="FunFam" id="3.40.50.2300:FF:000018">
    <property type="entry name" value="DNA-binding transcriptional regulator NtrC"/>
    <property type="match status" value="1"/>
</dbReference>
<feature type="coiled-coil region" evidence="7">
    <location>
        <begin position="126"/>
        <end position="153"/>
    </location>
</feature>
<dbReference type="InterPro" id="IPR001789">
    <property type="entry name" value="Sig_transdc_resp-reg_receiver"/>
</dbReference>
<proteinExistence type="predicted"/>
<dbReference type="InterPro" id="IPR000792">
    <property type="entry name" value="Tscrpt_reg_LuxR_C"/>
</dbReference>
<reference evidence="10 11" key="1">
    <citation type="submission" date="2018-08" db="EMBL/GenBank/DDBJ databases">
        <title>Genome sequence of Marinobacter flavimaris KCTC 12185.</title>
        <authorList>
            <person name="Chun J."/>
            <person name="Kim B.-Y."/>
            <person name="Choi S.-B."/>
            <person name="Kwak M.-J."/>
        </authorList>
    </citation>
    <scope>NUCLEOTIDE SEQUENCE [LARGE SCALE GENOMIC DNA]</scope>
    <source>
        <strain evidence="10 11">KCTC 12185</strain>
    </source>
</reference>
<evidence type="ECO:0000256" key="3">
    <source>
        <dbReference type="ARBA" id="ARBA00023015"/>
    </source>
</evidence>
<evidence type="ECO:0000256" key="1">
    <source>
        <dbReference type="ARBA" id="ARBA00022553"/>
    </source>
</evidence>
<dbReference type="PANTHER" id="PTHR44688">
    <property type="entry name" value="DNA-BINDING TRANSCRIPTIONAL ACTIVATOR DEVR_DOSR"/>
    <property type="match status" value="1"/>
</dbReference>
<feature type="domain" description="Response regulatory" evidence="9">
    <location>
        <begin position="6"/>
        <end position="120"/>
    </location>
</feature>
<dbReference type="Proteomes" id="UP000256431">
    <property type="component" value="Unassembled WGS sequence"/>
</dbReference>
<dbReference type="InterPro" id="IPR011006">
    <property type="entry name" value="CheY-like_superfamily"/>
</dbReference>
<dbReference type="AlphaFoldDB" id="A0A3D8GXW1"/>
<dbReference type="Pfam" id="PF00072">
    <property type="entry name" value="Response_reg"/>
    <property type="match status" value="1"/>
</dbReference>
<evidence type="ECO:0000259" key="8">
    <source>
        <dbReference type="PROSITE" id="PS50043"/>
    </source>
</evidence>
<protein>
    <submittedName>
        <fullName evidence="10">DNA-binding response regulator</fullName>
    </submittedName>
</protein>
<dbReference type="Gene3D" id="3.40.50.2300">
    <property type="match status" value="1"/>
</dbReference>
<feature type="modified residue" description="4-aspartylphosphate" evidence="6">
    <location>
        <position position="55"/>
    </location>
</feature>
<evidence type="ECO:0000256" key="2">
    <source>
        <dbReference type="ARBA" id="ARBA00023012"/>
    </source>
</evidence>
<gene>
    <name evidence="10" type="ORF">DXI23_19215</name>
</gene>
<dbReference type="GO" id="GO:0003677">
    <property type="term" value="F:DNA binding"/>
    <property type="evidence" value="ECO:0007669"/>
    <property type="project" value="UniProtKB-KW"/>
</dbReference>
<dbReference type="Gene3D" id="1.10.10.10">
    <property type="entry name" value="Winged helix-like DNA-binding domain superfamily/Winged helix DNA-binding domain"/>
    <property type="match status" value="1"/>
</dbReference>
<keyword evidence="5" id="KW-0804">Transcription</keyword>
<evidence type="ECO:0000313" key="10">
    <source>
        <dbReference type="EMBL" id="RDU39263.1"/>
    </source>
</evidence>